<keyword evidence="3" id="KW-1185">Reference proteome</keyword>
<evidence type="ECO:0000313" key="2">
    <source>
        <dbReference type="EMBL" id="MXP77412.1"/>
    </source>
</evidence>
<organism evidence="2 3">
    <name type="scientific">Sporofaciens musculi</name>
    <dbReference type="NCBI Taxonomy" id="2681861"/>
    <lineage>
        <taxon>Bacteria</taxon>
        <taxon>Bacillati</taxon>
        <taxon>Bacillota</taxon>
        <taxon>Clostridia</taxon>
        <taxon>Lachnospirales</taxon>
        <taxon>Lachnospiraceae</taxon>
        <taxon>Sporofaciens</taxon>
    </lineage>
</organism>
<proteinExistence type="predicted"/>
<dbReference type="InterPro" id="IPR026870">
    <property type="entry name" value="Zinc_ribbon_dom"/>
</dbReference>
<evidence type="ECO:0000259" key="1">
    <source>
        <dbReference type="Pfam" id="PF13240"/>
    </source>
</evidence>
<reference evidence="2 3" key="1">
    <citation type="submission" date="2019-12" db="EMBL/GenBank/DDBJ databases">
        <title>Sporaefaciens musculi gen. nov., sp. nov., a novel bacterium isolated from the caecum of an obese mouse.</title>
        <authorList>
            <person name="Rasmussen T.S."/>
            <person name="Streidl T."/>
            <person name="Hitch T.C.A."/>
            <person name="Wortmann E."/>
            <person name="Deptula P."/>
            <person name="Hansen M."/>
            <person name="Nielsen D.S."/>
            <person name="Clavel T."/>
            <person name="Vogensen F.K."/>
        </authorList>
    </citation>
    <scope>NUCLEOTIDE SEQUENCE [LARGE SCALE GENOMIC DNA]</scope>
    <source>
        <strain evidence="2 3">WCA-9-b2</strain>
    </source>
</reference>
<evidence type="ECO:0000313" key="3">
    <source>
        <dbReference type="Proteomes" id="UP000460412"/>
    </source>
</evidence>
<name>A0A7X3SKE0_9FIRM</name>
<dbReference type="RefSeq" id="WP_159752724.1">
    <property type="nucleotide sequence ID" value="NZ_WUQX01000001.1"/>
</dbReference>
<gene>
    <name evidence="2" type="ORF">GN277_19130</name>
</gene>
<feature type="domain" description="Zinc-ribbon" evidence="1">
    <location>
        <begin position="6"/>
        <end position="27"/>
    </location>
</feature>
<accession>A0A7X3SKE0</accession>
<protein>
    <submittedName>
        <fullName evidence="2">Zinc-ribbon domain-containing protein</fullName>
    </submittedName>
</protein>
<dbReference type="Proteomes" id="UP000460412">
    <property type="component" value="Unassembled WGS sequence"/>
</dbReference>
<comment type="caution">
    <text evidence="2">The sequence shown here is derived from an EMBL/GenBank/DDBJ whole genome shotgun (WGS) entry which is preliminary data.</text>
</comment>
<dbReference type="AlphaFoldDB" id="A0A7X3SKE0"/>
<sequence>MALVICPKCSKEIRQYSEICPICGFPLQNS</sequence>
<dbReference type="Pfam" id="PF13240">
    <property type="entry name" value="Zn_Ribbon_1"/>
    <property type="match status" value="1"/>
</dbReference>
<dbReference type="EMBL" id="WUQX01000001">
    <property type="protein sequence ID" value="MXP77412.1"/>
    <property type="molecule type" value="Genomic_DNA"/>
</dbReference>